<dbReference type="GO" id="GO:0030970">
    <property type="term" value="P:retrograde protein transport, ER to cytosol"/>
    <property type="evidence" value="ECO:0007669"/>
    <property type="project" value="EnsemblFungi"/>
</dbReference>
<comment type="caution">
    <text evidence="8">The sequence shown here is derived from an EMBL/GenBank/DDBJ whole genome shotgun (WGS) entry which is preliminary data.</text>
</comment>
<evidence type="ECO:0000256" key="2">
    <source>
        <dbReference type="ARBA" id="ARBA00004556"/>
    </source>
</evidence>
<dbReference type="GO" id="GO:1990112">
    <property type="term" value="C:RQC complex"/>
    <property type="evidence" value="ECO:0007669"/>
    <property type="project" value="EnsemblFungi"/>
</dbReference>
<dbReference type="Pfam" id="PF11543">
    <property type="entry name" value="UN_NPL4"/>
    <property type="match status" value="1"/>
</dbReference>
<evidence type="ECO:0000256" key="6">
    <source>
        <dbReference type="SAM" id="MobiDB-lite"/>
    </source>
</evidence>
<dbReference type="Pfam" id="PF05021">
    <property type="entry name" value="NPL4"/>
    <property type="match status" value="1"/>
</dbReference>
<dbReference type="InterPro" id="IPR036443">
    <property type="entry name" value="Znf_RanBP2_sf"/>
</dbReference>
<feature type="compositionally biased region" description="Low complexity" evidence="6">
    <location>
        <begin position="577"/>
        <end position="587"/>
    </location>
</feature>
<dbReference type="GO" id="GO:0036266">
    <property type="term" value="C:Cdc48p-Npl4p-Vms1p AAA ATPase complex"/>
    <property type="evidence" value="ECO:0007669"/>
    <property type="project" value="EnsemblFungi"/>
</dbReference>
<name>A0A1Y2FP74_9FUNG</name>
<evidence type="ECO:0000256" key="1">
    <source>
        <dbReference type="ARBA" id="ARBA00004335"/>
    </source>
</evidence>
<dbReference type="InterPro" id="IPR037518">
    <property type="entry name" value="MPN"/>
</dbReference>
<dbReference type="PROSITE" id="PS50249">
    <property type="entry name" value="MPN"/>
    <property type="match status" value="1"/>
</dbReference>
<dbReference type="STRING" id="1754190.A0A1Y2FP74"/>
<dbReference type="OrthoDB" id="10251089at2759"/>
<reference evidence="8 9" key="1">
    <citation type="submission" date="2016-08" db="EMBL/GenBank/DDBJ databases">
        <title>A Parts List for Fungal Cellulosomes Revealed by Comparative Genomics.</title>
        <authorList>
            <consortium name="DOE Joint Genome Institute"/>
            <person name="Haitjema C.H."/>
            <person name="Gilmore S.P."/>
            <person name="Henske J.K."/>
            <person name="Solomon K.V."/>
            <person name="De Groot R."/>
            <person name="Kuo A."/>
            <person name="Mondo S.J."/>
            <person name="Salamov A.A."/>
            <person name="Labutti K."/>
            <person name="Zhao Z."/>
            <person name="Chiniquy J."/>
            <person name="Barry K."/>
            <person name="Brewer H.M."/>
            <person name="Purvine S.O."/>
            <person name="Wright A.T."/>
            <person name="Boxma B."/>
            <person name="Van Alen T."/>
            <person name="Hackstein J.H."/>
            <person name="Baker S.E."/>
            <person name="Grigoriev I.V."/>
            <person name="O'Malley M.A."/>
        </authorList>
    </citation>
    <scope>NUCLEOTIDE SEQUENCE [LARGE SCALE GENOMIC DNA]</scope>
    <source>
        <strain evidence="8 9">G1</strain>
    </source>
</reference>
<dbReference type="GO" id="GO:0072671">
    <property type="term" value="P:mitochondria-associated ubiquitin-dependent protein catabolic process"/>
    <property type="evidence" value="ECO:0007669"/>
    <property type="project" value="EnsemblFungi"/>
</dbReference>
<proteinExistence type="inferred from homology"/>
<protein>
    <recommendedName>
        <fullName evidence="4">Nuclear protein localization protein 4</fullName>
    </recommendedName>
</protein>
<dbReference type="PIRSF" id="PIRSF010052">
    <property type="entry name" value="Polyub_prc_Npl4"/>
    <property type="match status" value="1"/>
</dbReference>
<dbReference type="Gene3D" id="3.10.20.90">
    <property type="entry name" value="Phosphatidylinositol 3-kinase Catalytic Subunit, Chain A, domain 1"/>
    <property type="match status" value="1"/>
</dbReference>
<dbReference type="InterPro" id="IPR029071">
    <property type="entry name" value="Ubiquitin-like_domsf"/>
</dbReference>
<dbReference type="GO" id="GO:0099638">
    <property type="term" value="P:endosome to plasma membrane protein transport"/>
    <property type="evidence" value="ECO:0007669"/>
    <property type="project" value="EnsemblFungi"/>
</dbReference>
<evidence type="ECO:0000313" key="8">
    <source>
        <dbReference type="EMBL" id="ORY85778.1"/>
    </source>
</evidence>
<dbReference type="GO" id="GO:0000839">
    <property type="term" value="C:Hrd1p ubiquitin ligase ERAD-L complex"/>
    <property type="evidence" value="ECO:0007669"/>
    <property type="project" value="EnsemblFungi"/>
</dbReference>
<dbReference type="GO" id="GO:0071629">
    <property type="term" value="P:cytoplasm protein quality control by the ubiquitin-proteasome system"/>
    <property type="evidence" value="ECO:0007669"/>
    <property type="project" value="EnsemblFungi"/>
</dbReference>
<dbReference type="GO" id="GO:0034098">
    <property type="term" value="C:VCP-NPL4-UFD1 AAA ATPase complex"/>
    <property type="evidence" value="ECO:0007669"/>
    <property type="project" value="EnsemblFungi"/>
</dbReference>
<evidence type="ECO:0000256" key="5">
    <source>
        <dbReference type="ARBA" id="ARBA00024703"/>
    </source>
</evidence>
<dbReference type="GO" id="GO:0036435">
    <property type="term" value="F:K48-linked polyubiquitin modification-dependent protein binding"/>
    <property type="evidence" value="ECO:0007669"/>
    <property type="project" value="EnsemblFungi"/>
</dbReference>
<comment type="subcellular location">
    <subcellularLocation>
        <location evidence="2">Cytoplasm</location>
        <location evidence="2">Perinuclear region</location>
    </subcellularLocation>
    <subcellularLocation>
        <location evidence="1">Nucleus membrane</location>
        <topology evidence="1">Peripheral membrane protein</topology>
        <orientation evidence="1">Cytoplasmic side</orientation>
    </subcellularLocation>
</comment>
<dbReference type="GO" id="GO:0031625">
    <property type="term" value="F:ubiquitin protein ligase binding"/>
    <property type="evidence" value="ECO:0007669"/>
    <property type="project" value="TreeGrafter"/>
</dbReference>
<dbReference type="GO" id="GO:0030894">
    <property type="term" value="C:replisome"/>
    <property type="evidence" value="ECO:0007669"/>
    <property type="project" value="EnsemblFungi"/>
</dbReference>
<dbReference type="EMBL" id="MCOG01000003">
    <property type="protein sequence ID" value="ORY85778.1"/>
    <property type="molecule type" value="Genomic_DNA"/>
</dbReference>
<dbReference type="GO" id="GO:1990116">
    <property type="term" value="P:ribosome-associated ubiquitin-dependent protein catabolic process"/>
    <property type="evidence" value="ECO:0007669"/>
    <property type="project" value="EnsemblFungi"/>
</dbReference>
<dbReference type="GO" id="GO:0070651">
    <property type="term" value="P:nonfunctional rRNA decay"/>
    <property type="evidence" value="ECO:0007669"/>
    <property type="project" value="EnsemblFungi"/>
</dbReference>
<feature type="region of interest" description="Disordered" evidence="6">
    <location>
        <begin position="569"/>
        <end position="589"/>
    </location>
</feature>
<dbReference type="GO" id="GO:1900182">
    <property type="term" value="P:positive regulation of protein localization to nucleus"/>
    <property type="evidence" value="ECO:0007669"/>
    <property type="project" value="EnsemblFungi"/>
</dbReference>
<dbReference type="CDD" id="cd08061">
    <property type="entry name" value="MPN_NPL4"/>
    <property type="match status" value="1"/>
</dbReference>
<feature type="domain" description="MPN" evidence="7">
    <location>
        <begin position="234"/>
        <end position="372"/>
    </location>
</feature>
<dbReference type="InterPro" id="IPR007716">
    <property type="entry name" value="NPL4_Zn-bd_put"/>
</dbReference>
<comment type="function">
    <text evidence="5">Involved in the import of nuclear-targeted proteins into the nucleus and the export of poly(A) RNA out of the nucleus. Has a role in the endoplasmic reticulum-associated degradation (ERAD) pathway.</text>
</comment>
<evidence type="ECO:0000259" key="7">
    <source>
        <dbReference type="PROSITE" id="PS50249"/>
    </source>
</evidence>
<dbReference type="GO" id="GO:0000837">
    <property type="term" value="C:Doa10p ubiquitin ligase complex"/>
    <property type="evidence" value="ECO:0007669"/>
    <property type="project" value="EnsemblFungi"/>
</dbReference>
<dbReference type="GO" id="GO:0043130">
    <property type="term" value="F:ubiquitin binding"/>
    <property type="evidence" value="ECO:0007669"/>
    <property type="project" value="TreeGrafter"/>
</dbReference>
<organism evidence="8 9">
    <name type="scientific">Neocallimastix californiae</name>
    <dbReference type="NCBI Taxonomy" id="1754190"/>
    <lineage>
        <taxon>Eukaryota</taxon>
        <taxon>Fungi</taxon>
        <taxon>Fungi incertae sedis</taxon>
        <taxon>Chytridiomycota</taxon>
        <taxon>Chytridiomycota incertae sedis</taxon>
        <taxon>Neocallimastigomycetes</taxon>
        <taxon>Neocallimastigales</taxon>
        <taxon>Neocallimastigaceae</taxon>
        <taxon>Neocallimastix</taxon>
    </lineage>
</organism>
<gene>
    <name evidence="8" type="ORF">LY90DRAFT_696906</name>
</gene>
<comment type="similarity">
    <text evidence="3">Belongs to the NPL4 family.</text>
</comment>
<dbReference type="GO" id="GO:0006274">
    <property type="term" value="P:DNA replication termination"/>
    <property type="evidence" value="ECO:0007669"/>
    <property type="project" value="EnsemblFungi"/>
</dbReference>
<dbReference type="GO" id="GO:0051228">
    <property type="term" value="P:mitotic spindle disassembly"/>
    <property type="evidence" value="ECO:0007669"/>
    <property type="project" value="EnsemblFungi"/>
</dbReference>
<dbReference type="PANTHER" id="PTHR12710:SF0">
    <property type="entry name" value="NUCLEAR PROTEIN LOCALIZATION PROTEIN 4 HOMOLOG"/>
    <property type="match status" value="1"/>
</dbReference>
<dbReference type="SUPFAM" id="SSF90209">
    <property type="entry name" value="Ran binding protein zinc finger-like"/>
    <property type="match status" value="1"/>
</dbReference>
<dbReference type="GO" id="GO:0072665">
    <property type="term" value="P:protein localization to vacuole"/>
    <property type="evidence" value="ECO:0007669"/>
    <property type="project" value="EnsemblFungi"/>
</dbReference>
<sequence length="620" mass="69777">MLVRIRSNEGQSRIDIDENDDVEILENKIYDTLSNKNVDMTISLDQQKKNVLIKGSLIKEYSISEGDLIFVSLVKREDAANTSKPTETQQSSQTMATVSESISVEKAPTVELMEIDKLLEKEEGLIKRGRSNFCRHEAKGMCEYCMPLEPYDQNYLNEHKIKHLSFHSYIRKLIAENKATSKNNKGYLPPLEDQDFKIKPNCSGHLPYPKGICSKCQPSAVTLQSQTFRMVDHVEFDSPKLIDNFLQFWRNTGCQRFGYLFGKYMPYSEIPLGVKAVVSAIYEPPQECAIDGIQLELPDNKMDQVLSVAKSLGLEIVGMIYTDLFDNGKNEQKVLCKRHADSYFLSSAECIFSAEAQLEHPTPCKYSKTGYFGSRFITCVVTGNEDEDVAISAYQVSNTCMAMVRDKIVDACVEPSLMLVRETSNEQYIPDVFYKYKNKYDILVQEPAKPSFPTEYLLVTLTYGFPQSPNPLFKSSKTFPIENRIGETSEDLSDLKKQLENLSLDDALSDFHALLRIKDSDILSEDDFNLVCKVAIDHKESDVQELTYSPTWRTLMTILDSSDIMDTTPFSGGGGASSSTSISQPPSAVQDDGPWQCQLCTYINIDGTLTACAICNTPRS</sequence>
<dbReference type="InterPro" id="IPR007717">
    <property type="entry name" value="NPL4_C"/>
</dbReference>
<dbReference type="GO" id="GO:0031965">
    <property type="term" value="C:nuclear membrane"/>
    <property type="evidence" value="ECO:0007669"/>
    <property type="project" value="UniProtKB-SubCell"/>
</dbReference>
<dbReference type="SUPFAM" id="SSF54236">
    <property type="entry name" value="Ubiquitin-like"/>
    <property type="match status" value="1"/>
</dbReference>
<dbReference type="Pfam" id="PF05020">
    <property type="entry name" value="zf-NPL4"/>
    <property type="match status" value="1"/>
</dbReference>
<dbReference type="InterPro" id="IPR016563">
    <property type="entry name" value="Npl4"/>
</dbReference>
<accession>A0A1Y2FP74</accession>
<dbReference type="Proteomes" id="UP000193920">
    <property type="component" value="Unassembled WGS sequence"/>
</dbReference>
<dbReference type="InterPro" id="IPR024682">
    <property type="entry name" value="Npl4_Ub-like_dom"/>
</dbReference>
<dbReference type="AlphaFoldDB" id="A0A1Y2FP74"/>
<evidence type="ECO:0000256" key="3">
    <source>
        <dbReference type="ARBA" id="ARBA00011025"/>
    </source>
</evidence>
<dbReference type="PANTHER" id="PTHR12710">
    <property type="entry name" value="NUCLEAR PROTEIN LOCALIZATION 4"/>
    <property type="match status" value="1"/>
</dbReference>
<evidence type="ECO:0000256" key="4">
    <source>
        <dbReference type="ARBA" id="ARBA00019709"/>
    </source>
</evidence>
<evidence type="ECO:0000313" key="9">
    <source>
        <dbReference type="Proteomes" id="UP000193920"/>
    </source>
</evidence>
<keyword evidence="9" id="KW-1185">Reference proteome</keyword>
<dbReference type="GO" id="GO:0048471">
    <property type="term" value="C:perinuclear region of cytoplasm"/>
    <property type="evidence" value="ECO:0007669"/>
    <property type="project" value="UniProtKB-SubCell"/>
</dbReference>